<sequence>MLRALVKQRLTAAAEEIFVLFERTIAEYEEELSRSKEENERQRKLLDAVFKPEVRLHRADVQRLSVSKQECPDQEDPEPPHIKEEQEEVWSSQEGEQLQGLEEADISKWKQELMERTVEDQNQPGTQIQINIYNQMLMRSLSDSSDPETEDSDENWKETREAQSGLNCGGLIGRRISRNNFMRVELGRPGLTVIGGDRYAAFKRPAFIRVSKQECPDQEDPEPPHIKEEQEEVWSSQEGEQLQGLEEADISKWKQELMERTVEDQNQPGTQIQNSIHSYMLRKRRPLPLNLRLMTVVVTGRRPEKLSR</sequence>
<dbReference type="EMBL" id="CM041548">
    <property type="protein sequence ID" value="KAI3358990.1"/>
    <property type="molecule type" value="Genomic_DNA"/>
</dbReference>
<organism evidence="1 2">
    <name type="scientific">Scortum barcoo</name>
    <name type="common">barcoo grunter</name>
    <dbReference type="NCBI Taxonomy" id="214431"/>
    <lineage>
        <taxon>Eukaryota</taxon>
        <taxon>Metazoa</taxon>
        <taxon>Chordata</taxon>
        <taxon>Craniata</taxon>
        <taxon>Vertebrata</taxon>
        <taxon>Euteleostomi</taxon>
        <taxon>Actinopterygii</taxon>
        <taxon>Neopterygii</taxon>
        <taxon>Teleostei</taxon>
        <taxon>Neoteleostei</taxon>
        <taxon>Acanthomorphata</taxon>
        <taxon>Eupercaria</taxon>
        <taxon>Centrarchiformes</taxon>
        <taxon>Terapontoidei</taxon>
        <taxon>Terapontidae</taxon>
        <taxon>Scortum</taxon>
    </lineage>
</organism>
<accession>A0ACB8VU48</accession>
<evidence type="ECO:0000313" key="2">
    <source>
        <dbReference type="Proteomes" id="UP000831701"/>
    </source>
</evidence>
<feature type="non-terminal residue" evidence="1">
    <location>
        <position position="308"/>
    </location>
</feature>
<proteinExistence type="predicted"/>
<reference evidence="1" key="1">
    <citation type="submission" date="2022-04" db="EMBL/GenBank/DDBJ databases">
        <title>Jade perch genome.</title>
        <authorList>
            <person name="Chao B."/>
        </authorList>
    </citation>
    <scope>NUCLEOTIDE SEQUENCE</scope>
    <source>
        <strain evidence="1">CB-2022</strain>
    </source>
</reference>
<name>A0ACB8VU48_9TELE</name>
<comment type="caution">
    <text evidence="1">The sequence shown here is derived from an EMBL/GenBank/DDBJ whole genome shotgun (WGS) entry which is preliminary data.</text>
</comment>
<dbReference type="Proteomes" id="UP000831701">
    <property type="component" value="Chromosome 18"/>
</dbReference>
<protein>
    <submittedName>
        <fullName evidence="1">Uncharacterized protein</fullName>
    </submittedName>
</protein>
<keyword evidence="2" id="KW-1185">Reference proteome</keyword>
<evidence type="ECO:0000313" key="1">
    <source>
        <dbReference type="EMBL" id="KAI3358990.1"/>
    </source>
</evidence>
<gene>
    <name evidence="1" type="ORF">L3Q82_015372</name>
</gene>